<sequence length="132" mass="15245">MLAHKLDQLQQFDDVAHLVPFLNKLRFLSFECRASARLDLFQACSVLELDSSKASDNFARILVRVIGQALDKPMEFLAPGSEIRTFDEDWLLRVLDCRMRNDTDSYLFLLMRRVPATKRSSLDLLLKNIALQ</sequence>
<keyword evidence="2" id="KW-1185">Reference proteome</keyword>
<dbReference type="OrthoDB" id="7854136at2"/>
<protein>
    <submittedName>
        <fullName evidence="1">Uncharacterized protein</fullName>
    </submittedName>
</protein>
<dbReference type="AlphaFoldDB" id="A0A1M5SS92"/>
<organism evidence="1 2">
    <name type="scientific">Cognatiyoonia sediminum</name>
    <dbReference type="NCBI Taxonomy" id="1508389"/>
    <lineage>
        <taxon>Bacteria</taxon>
        <taxon>Pseudomonadati</taxon>
        <taxon>Pseudomonadota</taxon>
        <taxon>Alphaproteobacteria</taxon>
        <taxon>Rhodobacterales</taxon>
        <taxon>Paracoccaceae</taxon>
        <taxon>Cognatiyoonia</taxon>
    </lineage>
</organism>
<name>A0A1M5SS92_9RHOB</name>
<dbReference type="RefSeq" id="WP_072902605.1">
    <property type="nucleotide sequence ID" value="NZ_FQXB01000007.1"/>
</dbReference>
<reference evidence="1 2" key="1">
    <citation type="submission" date="2016-11" db="EMBL/GenBank/DDBJ databases">
        <authorList>
            <person name="Jaros S."/>
            <person name="Januszkiewicz K."/>
            <person name="Wedrychowicz H."/>
        </authorList>
    </citation>
    <scope>NUCLEOTIDE SEQUENCE [LARGE SCALE GENOMIC DNA]</scope>
    <source>
        <strain evidence="1 2">DSM 28715</strain>
    </source>
</reference>
<dbReference type="STRING" id="1508389.SAMN05444003_3071"/>
<proteinExistence type="predicted"/>
<dbReference type="EMBL" id="FQXB01000007">
    <property type="protein sequence ID" value="SHH41297.1"/>
    <property type="molecule type" value="Genomic_DNA"/>
</dbReference>
<accession>A0A1M5SS92</accession>
<evidence type="ECO:0000313" key="1">
    <source>
        <dbReference type="EMBL" id="SHH41297.1"/>
    </source>
</evidence>
<gene>
    <name evidence="1" type="ORF">SAMN05444003_3071</name>
</gene>
<evidence type="ECO:0000313" key="2">
    <source>
        <dbReference type="Proteomes" id="UP000184074"/>
    </source>
</evidence>
<dbReference type="Proteomes" id="UP000184074">
    <property type="component" value="Unassembled WGS sequence"/>
</dbReference>